<name>A0A4Z2ILH0_9TELE</name>
<feature type="region of interest" description="Disordered" evidence="1">
    <location>
        <begin position="71"/>
        <end position="90"/>
    </location>
</feature>
<evidence type="ECO:0000256" key="1">
    <source>
        <dbReference type="SAM" id="MobiDB-lite"/>
    </source>
</evidence>
<evidence type="ECO:0000313" key="3">
    <source>
        <dbReference type="Proteomes" id="UP000314294"/>
    </source>
</evidence>
<accession>A0A4Z2ILH0</accession>
<feature type="region of interest" description="Disordered" evidence="1">
    <location>
        <begin position="1"/>
        <end position="50"/>
    </location>
</feature>
<proteinExistence type="predicted"/>
<feature type="compositionally biased region" description="Pro residues" evidence="1">
    <location>
        <begin position="16"/>
        <end position="34"/>
    </location>
</feature>
<dbReference type="Proteomes" id="UP000314294">
    <property type="component" value="Unassembled WGS sequence"/>
</dbReference>
<keyword evidence="3" id="KW-1185">Reference proteome</keyword>
<evidence type="ECO:0000313" key="2">
    <source>
        <dbReference type="EMBL" id="TNN78607.1"/>
    </source>
</evidence>
<protein>
    <submittedName>
        <fullName evidence="2">Uncharacterized protein</fullName>
    </submittedName>
</protein>
<reference evidence="2 3" key="1">
    <citation type="submission" date="2019-03" db="EMBL/GenBank/DDBJ databases">
        <title>First draft genome of Liparis tanakae, snailfish: a comprehensive survey of snailfish specific genes.</title>
        <authorList>
            <person name="Kim W."/>
            <person name="Song I."/>
            <person name="Jeong J.-H."/>
            <person name="Kim D."/>
            <person name="Kim S."/>
            <person name="Ryu S."/>
            <person name="Song J.Y."/>
            <person name="Lee S.K."/>
        </authorList>
    </citation>
    <scope>NUCLEOTIDE SEQUENCE [LARGE SCALE GENOMIC DNA]</scope>
    <source>
        <tissue evidence="2">Muscle</tissue>
    </source>
</reference>
<sequence>MQKDVFGRKKERGAMHPPPPPPPHPRPRLQPPRLPPHKHKYPGASPGEFIPEEMRCHLPCKGEITIVENKHDSSVHASLASLSGARDGRF</sequence>
<organism evidence="2 3">
    <name type="scientific">Liparis tanakae</name>
    <name type="common">Tanaka's snailfish</name>
    <dbReference type="NCBI Taxonomy" id="230148"/>
    <lineage>
        <taxon>Eukaryota</taxon>
        <taxon>Metazoa</taxon>
        <taxon>Chordata</taxon>
        <taxon>Craniata</taxon>
        <taxon>Vertebrata</taxon>
        <taxon>Euteleostomi</taxon>
        <taxon>Actinopterygii</taxon>
        <taxon>Neopterygii</taxon>
        <taxon>Teleostei</taxon>
        <taxon>Neoteleostei</taxon>
        <taxon>Acanthomorphata</taxon>
        <taxon>Eupercaria</taxon>
        <taxon>Perciformes</taxon>
        <taxon>Cottioidei</taxon>
        <taxon>Cottales</taxon>
        <taxon>Liparidae</taxon>
        <taxon>Liparis</taxon>
    </lineage>
</organism>
<dbReference type="AlphaFoldDB" id="A0A4Z2ILH0"/>
<gene>
    <name evidence="2" type="ORF">EYF80_011202</name>
</gene>
<feature type="compositionally biased region" description="Basic and acidic residues" evidence="1">
    <location>
        <begin position="1"/>
        <end position="14"/>
    </location>
</feature>
<comment type="caution">
    <text evidence="2">The sequence shown here is derived from an EMBL/GenBank/DDBJ whole genome shotgun (WGS) entry which is preliminary data.</text>
</comment>
<dbReference type="EMBL" id="SRLO01000072">
    <property type="protein sequence ID" value="TNN78607.1"/>
    <property type="molecule type" value="Genomic_DNA"/>
</dbReference>